<dbReference type="NCBIfam" id="NF041384">
    <property type="entry name" value="YHS_seleno_dom"/>
    <property type="match status" value="1"/>
</dbReference>
<dbReference type="EMBL" id="LNCU01000070">
    <property type="protein sequence ID" value="KWV54616.1"/>
    <property type="molecule type" value="Genomic_DNA"/>
</dbReference>
<protein>
    <recommendedName>
        <fullName evidence="3">YHS domain-containing protein</fullName>
    </recommendedName>
</protein>
<dbReference type="RefSeq" id="WP_066507653.1">
    <property type="nucleotide sequence ID" value="NZ_LNCU01000070.1"/>
</dbReference>
<organism evidence="1 2">
    <name type="scientific">Bradyrhizobium macuxiense</name>
    <dbReference type="NCBI Taxonomy" id="1755647"/>
    <lineage>
        <taxon>Bacteria</taxon>
        <taxon>Pseudomonadati</taxon>
        <taxon>Pseudomonadota</taxon>
        <taxon>Alphaproteobacteria</taxon>
        <taxon>Hyphomicrobiales</taxon>
        <taxon>Nitrobacteraceae</taxon>
        <taxon>Bradyrhizobium</taxon>
    </lineage>
</organism>
<name>A0A109JT51_9BRAD</name>
<accession>A0A109JT51</accession>
<evidence type="ECO:0000313" key="2">
    <source>
        <dbReference type="Proteomes" id="UP000057737"/>
    </source>
</evidence>
<reference evidence="1 2" key="1">
    <citation type="submission" date="2015-11" db="EMBL/GenBank/DDBJ databases">
        <title>Draft Genome Sequence of the Strain BR 10303 (Bradyrhizobium sp.) isolated from nodules of Centrolobium paraense.</title>
        <authorList>
            <person name="Zelli J.E."/>
            <person name="Simoes-Araujo J.L."/>
            <person name="Barauna A.C."/>
            <person name="Silva K."/>
        </authorList>
    </citation>
    <scope>NUCLEOTIDE SEQUENCE [LARGE SCALE GENOMIC DNA]</scope>
    <source>
        <strain evidence="1 2">BR 10303</strain>
    </source>
</reference>
<gene>
    <name evidence="1" type="ORF">AS156_06410</name>
</gene>
<sequence length="168" mass="18510">MTAQRQERNGWRRGVAFFGLLAGILAATWPDLGAQATTTERVVTNRYSGLAIEGFDPVAYFTDATPTLGHAEFEAAEGGAVWRFRNEGNRASFVAHPEIYGPQFGGYDPTDLVRGVTCAGNPRFWVVAGNRLYLFNREKSRDAFAADPAHFLKEAAARWPALEENLAQ</sequence>
<evidence type="ECO:0000313" key="1">
    <source>
        <dbReference type="EMBL" id="KWV54616.1"/>
    </source>
</evidence>
<dbReference type="Proteomes" id="UP000057737">
    <property type="component" value="Unassembled WGS sequence"/>
</dbReference>
<dbReference type="AlphaFoldDB" id="A0A109JT51"/>
<keyword evidence="2" id="KW-1185">Reference proteome</keyword>
<evidence type="ECO:0008006" key="3">
    <source>
        <dbReference type="Google" id="ProtNLM"/>
    </source>
</evidence>
<comment type="caution">
    <text evidence="1">The sequence shown here is derived from an EMBL/GenBank/DDBJ whole genome shotgun (WGS) entry which is preliminary data.</text>
</comment>
<proteinExistence type="predicted"/>